<dbReference type="GO" id="GO:0006310">
    <property type="term" value="P:DNA recombination"/>
    <property type="evidence" value="ECO:0007669"/>
    <property type="project" value="UniProtKB-KW"/>
</dbReference>
<comment type="caution">
    <text evidence="3">The sequence shown here is derived from an EMBL/GenBank/DDBJ whole genome shotgun (WGS) entry which is preliminary data.</text>
</comment>
<dbReference type="InterPro" id="IPR050090">
    <property type="entry name" value="Tyrosine_recombinase_XerCD"/>
</dbReference>
<proteinExistence type="predicted"/>
<gene>
    <name evidence="3" type="ORF">BG844_28110</name>
</gene>
<dbReference type="Pfam" id="PF00589">
    <property type="entry name" value="Phage_integrase"/>
    <property type="match status" value="1"/>
</dbReference>
<dbReference type="GO" id="GO:0015074">
    <property type="term" value="P:DNA integration"/>
    <property type="evidence" value="ECO:0007669"/>
    <property type="project" value="InterPro"/>
</dbReference>
<dbReference type="RefSeq" id="WP_071808321.1">
    <property type="nucleotide sequence ID" value="NZ_MEIA01000438.1"/>
</dbReference>
<sequence>MPPTTPLYPLWWLIALRGLRRGEAAGLRWHDVDLDRGHLVIVNQRTTVGYRIIEGPPKSTASRRAVALDPHTVTLLRRYQQDQRRRATADGRAWRPDGYVFTDTDGHPYHPNVFTHRLQQLIAAAGLPPVRLHDLRHGAASLAHTAGADLKTVQDQLGQASIVLTADTYTSVLPAAQHKAAAPPPASS</sequence>
<dbReference type="Proteomes" id="UP000182486">
    <property type="component" value="Unassembled WGS sequence"/>
</dbReference>
<dbReference type="GO" id="GO:0003677">
    <property type="term" value="F:DNA binding"/>
    <property type="evidence" value="ECO:0007669"/>
    <property type="project" value="InterPro"/>
</dbReference>
<evidence type="ECO:0000313" key="4">
    <source>
        <dbReference type="Proteomes" id="UP000182486"/>
    </source>
</evidence>
<keyword evidence="4" id="KW-1185">Reference proteome</keyword>
<dbReference type="AlphaFoldDB" id="A0A1K0GG73"/>
<keyword evidence="1" id="KW-0233">DNA recombination</keyword>
<dbReference type="SUPFAM" id="SSF56349">
    <property type="entry name" value="DNA breaking-rejoining enzymes"/>
    <property type="match status" value="1"/>
</dbReference>
<evidence type="ECO:0000259" key="2">
    <source>
        <dbReference type="PROSITE" id="PS51898"/>
    </source>
</evidence>
<evidence type="ECO:0000256" key="1">
    <source>
        <dbReference type="ARBA" id="ARBA00023172"/>
    </source>
</evidence>
<dbReference type="CDD" id="cd01189">
    <property type="entry name" value="INT_ICEBs1_C_like"/>
    <property type="match status" value="1"/>
</dbReference>
<evidence type="ECO:0000313" key="3">
    <source>
        <dbReference type="EMBL" id="OJF11174.1"/>
    </source>
</evidence>
<dbReference type="EMBL" id="MEIA01000438">
    <property type="protein sequence ID" value="OJF11174.1"/>
    <property type="molecule type" value="Genomic_DNA"/>
</dbReference>
<protein>
    <recommendedName>
        <fullName evidence="2">Tyr recombinase domain-containing protein</fullName>
    </recommendedName>
</protein>
<dbReference type="Gene3D" id="1.10.443.10">
    <property type="entry name" value="Intergrase catalytic core"/>
    <property type="match status" value="1"/>
</dbReference>
<feature type="domain" description="Tyr recombinase" evidence="2">
    <location>
        <begin position="1"/>
        <end position="184"/>
    </location>
</feature>
<dbReference type="PANTHER" id="PTHR30349">
    <property type="entry name" value="PHAGE INTEGRASE-RELATED"/>
    <property type="match status" value="1"/>
</dbReference>
<dbReference type="PANTHER" id="PTHR30349:SF91">
    <property type="entry name" value="INTA PROTEIN"/>
    <property type="match status" value="1"/>
</dbReference>
<dbReference type="InterPro" id="IPR013762">
    <property type="entry name" value="Integrase-like_cat_sf"/>
</dbReference>
<organism evidence="3 4">
    <name type="scientific">Couchioplanes caeruleus subsp. caeruleus</name>
    <dbReference type="NCBI Taxonomy" id="56427"/>
    <lineage>
        <taxon>Bacteria</taxon>
        <taxon>Bacillati</taxon>
        <taxon>Actinomycetota</taxon>
        <taxon>Actinomycetes</taxon>
        <taxon>Micromonosporales</taxon>
        <taxon>Micromonosporaceae</taxon>
        <taxon>Couchioplanes</taxon>
    </lineage>
</organism>
<dbReference type="InterPro" id="IPR002104">
    <property type="entry name" value="Integrase_catalytic"/>
</dbReference>
<dbReference type="PROSITE" id="PS51898">
    <property type="entry name" value="TYR_RECOMBINASE"/>
    <property type="match status" value="1"/>
</dbReference>
<reference evidence="3 4" key="1">
    <citation type="submission" date="2016-09" db="EMBL/GenBank/DDBJ databases">
        <title>Couchioplanes caeruleus draft genome sequence.</title>
        <authorList>
            <person name="Sheehan J."/>
            <person name="Caffrey P."/>
        </authorList>
    </citation>
    <scope>NUCLEOTIDE SEQUENCE [LARGE SCALE GENOMIC DNA]</scope>
    <source>
        <strain evidence="3 4">DSM 43634</strain>
    </source>
</reference>
<name>A0A1K0GG73_9ACTN</name>
<dbReference type="InterPro" id="IPR011010">
    <property type="entry name" value="DNA_brk_join_enz"/>
</dbReference>
<accession>A0A1K0GG73</accession>